<dbReference type="PANTHER" id="PTHR12266">
    <property type="entry name" value="NA+/CA2+ K+ INDEPENDENT EXCHANGER"/>
    <property type="match status" value="1"/>
</dbReference>
<dbReference type="GO" id="GO:0008324">
    <property type="term" value="F:monoatomic cation transmembrane transporter activity"/>
    <property type="evidence" value="ECO:0007669"/>
    <property type="project" value="TreeGrafter"/>
</dbReference>
<evidence type="ECO:0000256" key="5">
    <source>
        <dbReference type="ARBA" id="ARBA00022692"/>
    </source>
</evidence>
<reference evidence="10 11" key="1">
    <citation type="submission" date="2018-11" db="EMBL/GenBank/DDBJ databases">
        <authorList>
            <consortium name="Pathogen Informatics"/>
        </authorList>
    </citation>
    <scope>NUCLEOTIDE SEQUENCE [LARGE SCALE GENOMIC DNA]</scope>
</reference>
<dbReference type="GO" id="GO:0006874">
    <property type="term" value="P:intracellular calcium ion homeostasis"/>
    <property type="evidence" value="ECO:0007669"/>
    <property type="project" value="TreeGrafter"/>
</dbReference>
<name>A0A3P7NXT4_DIBLA</name>
<keyword evidence="2" id="KW-0813">Transport</keyword>
<dbReference type="EMBL" id="UYRU01055282">
    <property type="protein sequence ID" value="VDN12992.1"/>
    <property type="molecule type" value="Genomic_DNA"/>
</dbReference>
<dbReference type="InterPro" id="IPR004837">
    <property type="entry name" value="NaCa_Exmemb"/>
</dbReference>
<keyword evidence="4" id="KW-0106">Calcium</keyword>
<dbReference type="Proteomes" id="UP000281553">
    <property type="component" value="Unassembled WGS sequence"/>
</dbReference>
<evidence type="ECO:0000256" key="4">
    <source>
        <dbReference type="ARBA" id="ARBA00022568"/>
    </source>
</evidence>
<keyword evidence="7 8" id="KW-0472">Membrane</keyword>
<keyword evidence="5 8" id="KW-0812">Transmembrane</keyword>
<keyword evidence="11" id="KW-1185">Reference proteome</keyword>
<dbReference type="OrthoDB" id="6287926at2759"/>
<feature type="transmembrane region" description="Helical" evidence="8">
    <location>
        <begin position="68"/>
        <end position="86"/>
    </location>
</feature>
<evidence type="ECO:0000313" key="11">
    <source>
        <dbReference type="Proteomes" id="UP000281553"/>
    </source>
</evidence>
<evidence type="ECO:0000313" key="10">
    <source>
        <dbReference type="EMBL" id="VDN12992.1"/>
    </source>
</evidence>
<proteinExistence type="predicted"/>
<evidence type="ECO:0000256" key="1">
    <source>
        <dbReference type="ARBA" id="ARBA00004141"/>
    </source>
</evidence>
<dbReference type="Gene3D" id="1.20.1420.30">
    <property type="entry name" value="NCX, central ion-binding region"/>
    <property type="match status" value="1"/>
</dbReference>
<keyword evidence="6 8" id="KW-1133">Transmembrane helix</keyword>
<evidence type="ECO:0000256" key="7">
    <source>
        <dbReference type="ARBA" id="ARBA00023136"/>
    </source>
</evidence>
<dbReference type="InterPro" id="IPR051359">
    <property type="entry name" value="CaCA_antiporter"/>
</dbReference>
<evidence type="ECO:0000256" key="2">
    <source>
        <dbReference type="ARBA" id="ARBA00022448"/>
    </source>
</evidence>
<gene>
    <name evidence="10" type="ORF">DILT_LOCUS8823</name>
</gene>
<dbReference type="GO" id="GO:0016020">
    <property type="term" value="C:membrane"/>
    <property type="evidence" value="ECO:0007669"/>
    <property type="project" value="UniProtKB-SubCell"/>
</dbReference>
<organism evidence="10 11">
    <name type="scientific">Dibothriocephalus latus</name>
    <name type="common">Fish tapeworm</name>
    <name type="synonym">Diphyllobothrium latum</name>
    <dbReference type="NCBI Taxonomy" id="60516"/>
    <lineage>
        <taxon>Eukaryota</taxon>
        <taxon>Metazoa</taxon>
        <taxon>Spiralia</taxon>
        <taxon>Lophotrochozoa</taxon>
        <taxon>Platyhelminthes</taxon>
        <taxon>Cestoda</taxon>
        <taxon>Eucestoda</taxon>
        <taxon>Diphyllobothriidea</taxon>
        <taxon>Diphyllobothriidae</taxon>
        <taxon>Dibothriocephalus</taxon>
    </lineage>
</organism>
<dbReference type="Pfam" id="PF01699">
    <property type="entry name" value="Na_Ca_ex"/>
    <property type="match status" value="1"/>
</dbReference>
<comment type="subcellular location">
    <subcellularLocation>
        <location evidence="1">Membrane</location>
        <topology evidence="1">Multi-pass membrane protein</topology>
    </subcellularLocation>
</comment>
<evidence type="ECO:0000256" key="3">
    <source>
        <dbReference type="ARBA" id="ARBA00022449"/>
    </source>
</evidence>
<keyword evidence="4" id="KW-0109">Calcium transport</keyword>
<accession>A0A3P7NXT4</accession>
<sequence length="129" mass="14427">MLAFGNGAPDVFSAITAITTGDPEAPDEGLGLGFLMGSGLLVNTITAGLIMIIRPFKTTRRPFIKDTLFYMSAVTWSAVILVRRMIYLSDSYFQQTRAIEWHTKRPSLYNFSKPVVNWLLTTQDEEPCC</sequence>
<feature type="domain" description="Sodium/calcium exchanger membrane region" evidence="9">
    <location>
        <begin position="2"/>
        <end position="83"/>
    </location>
</feature>
<evidence type="ECO:0000256" key="8">
    <source>
        <dbReference type="SAM" id="Phobius"/>
    </source>
</evidence>
<protein>
    <recommendedName>
        <fullName evidence="9">Sodium/calcium exchanger membrane region domain-containing protein</fullName>
    </recommendedName>
</protein>
<dbReference type="AlphaFoldDB" id="A0A3P7NXT4"/>
<feature type="transmembrane region" description="Helical" evidence="8">
    <location>
        <begin position="32"/>
        <end position="56"/>
    </location>
</feature>
<evidence type="ECO:0000259" key="9">
    <source>
        <dbReference type="Pfam" id="PF01699"/>
    </source>
</evidence>
<keyword evidence="4" id="KW-0406">Ion transport</keyword>
<evidence type="ECO:0000256" key="6">
    <source>
        <dbReference type="ARBA" id="ARBA00022989"/>
    </source>
</evidence>
<dbReference type="InterPro" id="IPR044880">
    <property type="entry name" value="NCX_ion-bd_dom_sf"/>
</dbReference>
<keyword evidence="3" id="KW-0050">Antiport</keyword>
<dbReference type="PANTHER" id="PTHR12266:SF0">
    <property type="entry name" value="MITOCHONDRIAL SODIUM_CALCIUM EXCHANGER PROTEIN"/>
    <property type="match status" value="1"/>
</dbReference>
<dbReference type="GO" id="GO:0006816">
    <property type="term" value="P:calcium ion transport"/>
    <property type="evidence" value="ECO:0007669"/>
    <property type="project" value="UniProtKB-KW"/>
</dbReference>
<dbReference type="GO" id="GO:0015297">
    <property type="term" value="F:antiporter activity"/>
    <property type="evidence" value="ECO:0007669"/>
    <property type="project" value="UniProtKB-KW"/>
</dbReference>